<feature type="region of interest" description="Disordered" evidence="1">
    <location>
        <begin position="53"/>
        <end position="118"/>
    </location>
</feature>
<evidence type="ECO:0000256" key="2">
    <source>
        <dbReference type="SAM" id="Phobius"/>
    </source>
</evidence>
<keyword evidence="2" id="KW-0812">Transmembrane</keyword>
<dbReference type="HOGENOM" id="CLU_1938419_0_0_1"/>
<evidence type="ECO:0000313" key="4">
    <source>
        <dbReference type="Proteomes" id="UP000053424"/>
    </source>
</evidence>
<gene>
    <name evidence="3" type="ORF">M413DRAFT_29822</name>
</gene>
<reference evidence="4" key="2">
    <citation type="submission" date="2015-01" db="EMBL/GenBank/DDBJ databases">
        <title>Evolutionary Origins and Diversification of the Mycorrhizal Mutualists.</title>
        <authorList>
            <consortium name="DOE Joint Genome Institute"/>
            <consortium name="Mycorrhizal Genomics Consortium"/>
            <person name="Kohler A."/>
            <person name="Kuo A."/>
            <person name="Nagy L.G."/>
            <person name="Floudas D."/>
            <person name="Copeland A."/>
            <person name="Barry K.W."/>
            <person name="Cichocki N."/>
            <person name="Veneault-Fourrey C."/>
            <person name="LaButti K."/>
            <person name="Lindquist E.A."/>
            <person name="Lipzen A."/>
            <person name="Lundell T."/>
            <person name="Morin E."/>
            <person name="Murat C."/>
            <person name="Riley R."/>
            <person name="Ohm R."/>
            <person name="Sun H."/>
            <person name="Tunlid A."/>
            <person name="Henrissat B."/>
            <person name="Grigoriev I.V."/>
            <person name="Hibbett D.S."/>
            <person name="Martin F."/>
        </authorList>
    </citation>
    <scope>NUCLEOTIDE SEQUENCE [LARGE SCALE GENOMIC DNA]</scope>
    <source>
        <strain evidence="4">h7</strain>
    </source>
</reference>
<evidence type="ECO:0000256" key="1">
    <source>
        <dbReference type="SAM" id="MobiDB-lite"/>
    </source>
</evidence>
<dbReference type="Proteomes" id="UP000053424">
    <property type="component" value="Unassembled WGS sequence"/>
</dbReference>
<name>A0A0C3BQE9_HEBCY</name>
<organism evidence="3 4">
    <name type="scientific">Hebeloma cylindrosporum</name>
    <dbReference type="NCBI Taxonomy" id="76867"/>
    <lineage>
        <taxon>Eukaryota</taxon>
        <taxon>Fungi</taxon>
        <taxon>Dikarya</taxon>
        <taxon>Basidiomycota</taxon>
        <taxon>Agaricomycotina</taxon>
        <taxon>Agaricomycetes</taxon>
        <taxon>Agaricomycetidae</taxon>
        <taxon>Agaricales</taxon>
        <taxon>Agaricineae</taxon>
        <taxon>Hymenogastraceae</taxon>
        <taxon>Hebeloma</taxon>
    </lineage>
</organism>
<keyword evidence="2" id="KW-0472">Membrane</keyword>
<accession>A0A0C3BQE9</accession>
<proteinExistence type="predicted"/>
<dbReference type="EMBL" id="KN831788">
    <property type="protein sequence ID" value="KIM38885.1"/>
    <property type="molecule type" value="Genomic_DNA"/>
</dbReference>
<reference evidence="3 4" key="1">
    <citation type="submission" date="2014-04" db="EMBL/GenBank/DDBJ databases">
        <authorList>
            <consortium name="DOE Joint Genome Institute"/>
            <person name="Kuo A."/>
            <person name="Gay G."/>
            <person name="Dore J."/>
            <person name="Kohler A."/>
            <person name="Nagy L.G."/>
            <person name="Floudas D."/>
            <person name="Copeland A."/>
            <person name="Barry K.W."/>
            <person name="Cichocki N."/>
            <person name="Veneault-Fourrey C."/>
            <person name="LaButti K."/>
            <person name="Lindquist E.A."/>
            <person name="Lipzen A."/>
            <person name="Lundell T."/>
            <person name="Morin E."/>
            <person name="Murat C."/>
            <person name="Sun H."/>
            <person name="Tunlid A."/>
            <person name="Henrissat B."/>
            <person name="Grigoriev I.V."/>
            <person name="Hibbett D.S."/>
            <person name="Martin F."/>
            <person name="Nordberg H.P."/>
            <person name="Cantor M.N."/>
            <person name="Hua S.X."/>
        </authorList>
    </citation>
    <scope>NUCLEOTIDE SEQUENCE [LARGE SCALE GENOMIC DNA]</scope>
    <source>
        <strain evidence="4">h7</strain>
    </source>
</reference>
<keyword evidence="4" id="KW-1185">Reference proteome</keyword>
<keyword evidence="2" id="KW-1133">Transmembrane helix</keyword>
<feature type="transmembrane region" description="Helical" evidence="2">
    <location>
        <begin position="26"/>
        <end position="49"/>
    </location>
</feature>
<dbReference type="AlphaFoldDB" id="A0A0C3BQE9"/>
<protein>
    <submittedName>
        <fullName evidence="3">Uncharacterized protein</fullName>
    </submittedName>
</protein>
<feature type="compositionally biased region" description="Basic and acidic residues" evidence="1">
    <location>
        <begin position="91"/>
        <end position="105"/>
    </location>
</feature>
<evidence type="ECO:0000313" key="3">
    <source>
        <dbReference type="EMBL" id="KIM38885.1"/>
    </source>
</evidence>
<sequence>MNDDPFNSTPSWISFQAFEGPLAENIIAVGIALGYLMVMVLVSELFLYIEKHKHPKPTPQQSESGDGNPPVDAQSQGGKSLDPPTLGVTQDHLEDASAVHSEDLLHPQSGTDPLHEGAREEVLAGGLQSF</sequence>